<keyword evidence="3" id="KW-1185">Reference proteome</keyword>
<evidence type="ECO:0000313" key="3">
    <source>
        <dbReference type="Proteomes" id="UP001431776"/>
    </source>
</evidence>
<dbReference type="AlphaFoldDB" id="A0AAW6U5L7"/>
<reference evidence="2" key="1">
    <citation type="submission" date="2023-05" db="EMBL/GenBank/DDBJ databases">
        <title>Anaerotaeda fermentans gen. nov., sp. nov., a novel anaerobic planctomycete of the new family within the order Sedimentisphaerales isolated from Taman Peninsula, Russia.</title>
        <authorList>
            <person name="Khomyakova M.A."/>
            <person name="Merkel A.Y."/>
            <person name="Slobodkin A.I."/>
        </authorList>
    </citation>
    <scope>NUCLEOTIDE SEQUENCE</scope>
    <source>
        <strain evidence="2">M17dextr</strain>
    </source>
</reference>
<dbReference type="CDD" id="cd07750">
    <property type="entry name" value="PolyPPase_VTC_like"/>
    <property type="match status" value="1"/>
</dbReference>
<organism evidence="2 3">
    <name type="scientific">Anaerobaca lacustris</name>
    <dbReference type="NCBI Taxonomy" id="3044600"/>
    <lineage>
        <taxon>Bacteria</taxon>
        <taxon>Pseudomonadati</taxon>
        <taxon>Planctomycetota</taxon>
        <taxon>Phycisphaerae</taxon>
        <taxon>Sedimentisphaerales</taxon>
        <taxon>Anaerobacaceae</taxon>
        <taxon>Anaerobaca</taxon>
    </lineage>
</organism>
<dbReference type="InterPro" id="IPR018966">
    <property type="entry name" value="VTC_domain"/>
</dbReference>
<dbReference type="Proteomes" id="UP001431776">
    <property type="component" value="Unassembled WGS sequence"/>
</dbReference>
<dbReference type="Pfam" id="PF09359">
    <property type="entry name" value="VTC"/>
    <property type="match status" value="1"/>
</dbReference>
<gene>
    <name evidence="2" type="ORF">QJ522_19230</name>
</gene>
<evidence type="ECO:0000313" key="2">
    <source>
        <dbReference type="EMBL" id="MDI6451204.1"/>
    </source>
</evidence>
<dbReference type="InterPro" id="IPR042267">
    <property type="entry name" value="VTC_sf"/>
</dbReference>
<proteinExistence type="predicted"/>
<dbReference type="EMBL" id="JASCXX010000030">
    <property type="protein sequence ID" value="MDI6451204.1"/>
    <property type="molecule type" value="Genomic_DNA"/>
</dbReference>
<sequence>MTTSQTTGTGDCVAESAAAGKDRPALNATKSGDRMLACRFELKYLIMEATAAAIEKYIRPFLEYDRYSKLQRGGMYPIVSLYCDSQDMQLCRETLTGVKNRFKLRIRSYTDEPEYPRFFEIKRRINQVIVKSRARVMDEDVAPLLAGRQLPPRGYTTDEAALNQFQLYAASIHAGPRVLIRYMRQAFENTTENRVRVTFDRDLCYKVTDKPIVRLGGSGWQRNVLTEGYVILEIKFTGTFPTWLSRMAALFGLRARSVSKFATSIEQACALGYCAPVLRNGWYG</sequence>
<evidence type="ECO:0000259" key="1">
    <source>
        <dbReference type="Pfam" id="PF09359"/>
    </source>
</evidence>
<dbReference type="GO" id="GO:0006799">
    <property type="term" value="P:polyphosphate biosynthetic process"/>
    <property type="evidence" value="ECO:0007669"/>
    <property type="project" value="UniProtKB-ARBA"/>
</dbReference>
<comment type="caution">
    <text evidence="2">The sequence shown here is derived from an EMBL/GenBank/DDBJ whole genome shotgun (WGS) entry which is preliminary data.</text>
</comment>
<dbReference type="Gene3D" id="3.20.100.30">
    <property type="entry name" value="VTC, catalytic tunnel domain"/>
    <property type="match status" value="1"/>
</dbReference>
<dbReference type="RefSeq" id="WP_349246612.1">
    <property type="nucleotide sequence ID" value="NZ_JASCXX010000030.1"/>
</dbReference>
<feature type="domain" description="VTC" evidence="1">
    <location>
        <begin position="39"/>
        <end position="267"/>
    </location>
</feature>
<protein>
    <submittedName>
        <fullName evidence="2">Polyphosphate polymerase domain-containing protein</fullName>
    </submittedName>
</protein>
<name>A0AAW6U5L7_9BACT</name>
<accession>A0AAW6U5L7</accession>